<keyword evidence="3" id="KW-1185">Reference proteome</keyword>
<sequence length="86" mass="9721">MIDSVETDDPQFVGCLALIVQYPFTNFVAILFVSFLKVLLLQRVKTEANVGQIAKMYVEYGEMVSHRISHIESAISTTIYLMSKFA</sequence>
<evidence type="ECO:0000313" key="2">
    <source>
        <dbReference type="EMBL" id="MFH4980693.1"/>
    </source>
</evidence>
<gene>
    <name evidence="2" type="ORF">AB6A40_007402</name>
</gene>
<keyword evidence="1" id="KW-0472">Membrane</keyword>
<organism evidence="2 3">
    <name type="scientific">Gnathostoma spinigerum</name>
    <dbReference type="NCBI Taxonomy" id="75299"/>
    <lineage>
        <taxon>Eukaryota</taxon>
        <taxon>Metazoa</taxon>
        <taxon>Ecdysozoa</taxon>
        <taxon>Nematoda</taxon>
        <taxon>Chromadorea</taxon>
        <taxon>Rhabditida</taxon>
        <taxon>Spirurina</taxon>
        <taxon>Gnathostomatomorpha</taxon>
        <taxon>Gnathostomatoidea</taxon>
        <taxon>Gnathostomatidae</taxon>
        <taxon>Gnathostoma</taxon>
    </lineage>
</organism>
<dbReference type="Proteomes" id="UP001608902">
    <property type="component" value="Unassembled WGS sequence"/>
</dbReference>
<evidence type="ECO:0000313" key="3">
    <source>
        <dbReference type="Proteomes" id="UP001608902"/>
    </source>
</evidence>
<reference evidence="2 3" key="1">
    <citation type="submission" date="2024-08" db="EMBL/GenBank/DDBJ databases">
        <title>Gnathostoma spinigerum genome.</title>
        <authorList>
            <person name="Gonzalez-Bertolin B."/>
            <person name="Monzon S."/>
            <person name="Zaballos A."/>
            <person name="Jimenez P."/>
            <person name="Dekumyoy P."/>
            <person name="Varona S."/>
            <person name="Cuesta I."/>
            <person name="Sumanam S."/>
            <person name="Adisakwattana P."/>
            <person name="Gasser R.B."/>
            <person name="Hernandez-Gonzalez A."/>
            <person name="Young N.D."/>
            <person name="Perteguer M.J."/>
        </authorList>
    </citation>
    <scope>NUCLEOTIDE SEQUENCE [LARGE SCALE GENOMIC DNA]</scope>
    <source>
        <strain evidence="2">AL3</strain>
        <tissue evidence="2">Liver</tissue>
    </source>
</reference>
<protein>
    <submittedName>
        <fullName evidence="2">Uncharacterized protein</fullName>
    </submittedName>
</protein>
<feature type="transmembrane region" description="Helical" evidence="1">
    <location>
        <begin position="20"/>
        <end position="40"/>
    </location>
</feature>
<name>A0ABD6EL41_9BILA</name>
<dbReference type="AlphaFoldDB" id="A0ABD6EL41"/>
<proteinExistence type="predicted"/>
<keyword evidence="1" id="KW-1133">Transmembrane helix</keyword>
<dbReference type="EMBL" id="JBGFUD010005943">
    <property type="protein sequence ID" value="MFH4980693.1"/>
    <property type="molecule type" value="Genomic_DNA"/>
</dbReference>
<evidence type="ECO:0000256" key="1">
    <source>
        <dbReference type="SAM" id="Phobius"/>
    </source>
</evidence>
<keyword evidence="1" id="KW-0812">Transmembrane</keyword>
<accession>A0ABD6EL41</accession>
<comment type="caution">
    <text evidence="2">The sequence shown here is derived from an EMBL/GenBank/DDBJ whole genome shotgun (WGS) entry which is preliminary data.</text>
</comment>